<dbReference type="Gene3D" id="3.40.50.1820">
    <property type="entry name" value="alpha/beta hydrolase"/>
    <property type="match status" value="1"/>
</dbReference>
<accession>A0A1C1A7F9</accession>
<evidence type="ECO:0000256" key="3">
    <source>
        <dbReference type="ARBA" id="ARBA00022801"/>
    </source>
</evidence>
<evidence type="ECO:0000256" key="2">
    <source>
        <dbReference type="ARBA" id="ARBA00022797"/>
    </source>
</evidence>
<dbReference type="PRINTS" id="PR00412">
    <property type="entry name" value="EPOXHYDRLASE"/>
</dbReference>
<protein>
    <recommendedName>
        <fullName evidence="5">Epoxide hydrolase N-terminal domain-containing protein</fullName>
    </recommendedName>
</protein>
<comment type="similarity">
    <text evidence="1">Belongs to the peptidase S33 family.</text>
</comment>
<sequence>MPPANQTKTLTFTAPHPFQISIEQKVLDNLFSRLKETRWPDRIEGSGWSYGTDDVVLRELVEYWGNGFDWREQERALNELPQFMTTIDGVEIHFIHLRGQGPAAKPLLMLHGWPSSFVQMTEIAPMLSNPAAYGGQSDQAFDVIIPCLPGYGFSGRPQEAGMDIARMASILSTLMTEVLGYERYIGRGSDMGQGVLMHIAEQHPEELIGLHFSGTNLIVSEVPEDSSAAEKEFIANAAAWMQSEWAYALLQATKPQTVAVPLNDSPAGLASWILEKFHGWTDRPEDFVARYGRDRLLTNLTIYWVTETIASSMRLYAECTRSQTFSVDVKIPTSMLLAGQDMFLMPREWAERSINIVRWNQLDCGGHFLEWEEPTIVASDLREAYYN</sequence>
<feature type="active site" description="Nucleophile" evidence="4">
    <location>
        <position position="190"/>
    </location>
</feature>
<dbReference type="InterPro" id="IPR029058">
    <property type="entry name" value="AB_hydrolase_fold"/>
</dbReference>
<dbReference type="InterPro" id="IPR010497">
    <property type="entry name" value="Epoxide_hydro_N"/>
</dbReference>
<feature type="active site" description="Proton acceptor" evidence="4">
    <location>
        <position position="367"/>
    </location>
</feature>
<evidence type="ECO:0000313" key="6">
    <source>
        <dbReference type="EMBL" id="OCT16499.1"/>
    </source>
</evidence>
<gene>
    <name evidence="6" type="ORF">A8709_02735</name>
</gene>
<evidence type="ECO:0000313" key="7">
    <source>
        <dbReference type="Proteomes" id="UP000093309"/>
    </source>
</evidence>
<name>A0A1C1A7F9_9BACL</name>
<reference evidence="7" key="1">
    <citation type="submission" date="2016-05" db="EMBL/GenBank/DDBJ databases">
        <title>Paenibacillus oryzae. sp. nov., isolated from the rice root.</title>
        <authorList>
            <person name="Zhang J."/>
            <person name="Zhang X."/>
        </authorList>
    </citation>
    <scope>NUCLEOTIDE SEQUENCE [LARGE SCALE GENOMIC DNA]</scope>
    <source>
        <strain evidence="7">KCTC13222</strain>
    </source>
</reference>
<evidence type="ECO:0000256" key="4">
    <source>
        <dbReference type="PIRSR" id="PIRSR001112-1"/>
    </source>
</evidence>
<dbReference type="InterPro" id="IPR000639">
    <property type="entry name" value="Epox_hydrolase-like"/>
</dbReference>
<organism evidence="6 7">
    <name type="scientific">Paenibacillus pectinilyticus</name>
    <dbReference type="NCBI Taxonomy" id="512399"/>
    <lineage>
        <taxon>Bacteria</taxon>
        <taxon>Bacillati</taxon>
        <taxon>Bacillota</taxon>
        <taxon>Bacilli</taxon>
        <taxon>Bacillales</taxon>
        <taxon>Paenibacillaceae</taxon>
        <taxon>Paenibacillus</taxon>
    </lineage>
</organism>
<comment type="caution">
    <text evidence="6">The sequence shown here is derived from an EMBL/GenBank/DDBJ whole genome shotgun (WGS) entry which is preliminary data.</text>
</comment>
<dbReference type="AlphaFoldDB" id="A0A1C1A7F9"/>
<dbReference type="PANTHER" id="PTHR21661:SF35">
    <property type="entry name" value="EPOXIDE HYDROLASE"/>
    <property type="match status" value="1"/>
</dbReference>
<dbReference type="PANTHER" id="PTHR21661">
    <property type="entry name" value="EPOXIDE HYDROLASE 1-RELATED"/>
    <property type="match status" value="1"/>
</dbReference>
<dbReference type="GO" id="GO:0097176">
    <property type="term" value="P:epoxide metabolic process"/>
    <property type="evidence" value="ECO:0007669"/>
    <property type="project" value="TreeGrafter"/>
</dbReference>
<dbReference type="InterPro" id="IPR016292">
    <property type="entry name" value="Epoxide_hydrolase"/>
</dbReference>
<keyword evidence="2" id="KW-0058">Aromatic hydrocarbons catabolism</keyword>
<feature type="active site" description="Proton donor" evidence="4">
    <location>
        <position position="316"/>
    </location>
</feature>
<dbReference type="PIRSF" id="PIRSF001112">
    <property type="entry name" value="Epoxide_hydrolase"/>
    <property type="match status" value="1"/>
</dbReference>
<feature type="domain" description="Epoxide hydrolase N-terminal" evidence="5">
    <location>
        <begin position="16"/>
        <end position="119"/>
    </location>
</feature>
<dbReference type="GO" id="GO:0004301">
    <property type="term" value="F:epoxide hydrolase activity"/>
    <property type="evidence" value="ECO:0007669"/>
    <property type="project" value="TreeGrafter"/>
</dbReference>
<keyword evidence="3" id="KW-0378">Hydrolase</keyword>
<evidence type="ECO:0000256" key="1">
    <source>
        <dbReference type="ARBA" id="ARBA00010088"/>
    </source>
</evidence>
<dbReference type="SUPFAM" id="SSF53474">
    <property type="entry name" value="alpha/beta-Hydrolases"/>
    <property type="match status" value="1"/>
</dbReference>
<keyword evidence="7" id="KW-1185">Reference proteome</keyword>
<proteinExistence type="inferred from homology"/>
<dbReference type="Pfam" id="PF06441">
    <property type="entry name" value="EHN"/>
    <property type="match status" value="1"/>
</dbReference>
<dbReference type="EMBL" id="LYPC01000011">
    <property type="protein sequence ID" value="OCT16499.1"/>
    <property type="molecule type" value="Genomic_DNA"/>
</dbReference>
<dbReference type="STRING" id="512399.A8709_02735"/>
<dbReference type="Proteomes" id="UP000093309">
    <property type="component" value="Unassembled WGS sequence"/>
</dbReference>
<evidence type="ECO:0000259" key="5">
    <source>
        <dbReference type="Pfam" id="PF06441"/>
    </source>
</evidence>